<name>A0ACD1GLH9_9EURO</name>
<accession>A0ACD1GLH9</accession>
<organism evidence="1 2">
    <name type="scientific">Aspergillus brunneoviolaceus CBS 621.78</name>
    <dbReference type="NCBI Taxonomy" id="1450534"/>
    <lineage>
        <taxon>Eukaryota</taxon>
        <taxon>Fungi</taxon>
        <taxon>Dikarya</taxon>
        <taxon>Ascomycota</taxon>
        <taxon>Pezizomycotina</taxon>
        <taxon>Eurotiomycetes</taxon>
        <taxon>Eurotiomycetidae</taxon>
        <taxon>Eurotiales</taxon>
        <taxon>Aspergillaceae</taxon>
        <taxon>Aspergillus</taxon>
        <taxon>Aspergillus subgen. Circumdati</taxon>
    </lineage>
</organism>
<dbReference type="EMBL" id="KZ825315">
    <property type="protein sequence ID" value="RAH50093.1"/>
    <property type="molecule type" value="Genomic_DNA"/>
</dbReference>
<proteinExistence type="predicted"/>
<evidence type="ECO:0000313" key="1">
    <source>
        <dbReference type="EMBL" id="RAH50093.1"/>
    </source>
</evidence>
<dbReference type="Proteomes" id="UP000249057">
    <property type="component" value="Unassembled WGS sequence"/>
</dbReference>
<gene>
    <name evidence="1" type="ORF">BO95DRAFT_428009</name>
</gene>
<protein>
    <submittedName>
        <fullName evidence="1">Uncharacterized protein</fullName>
    </submittedName>
</protein>
<reference evidence="1" key="1">
    <citation type="submission" date="2018-02" db="EMBL/GenBank/DDBJ databases">
        <title>The genomes of Aspergillus section Nigri reveals drivers in fungal speciation.</title>
        <authorList>
            <consortium name="DOE Joint Genome Institute"/>
            <person name="Vesth T.C."/>
            <person name="Nybo J."/>
            <person name="Theobald S."/>
            <person name="Brandl J."/>
            <person name="Frisvad J.C."/>
            <person name="Nielsen K.F."/>
            <person name="Lyhne E.K."/>
            <person name="Kogle M.E."/>
            <person name="Kuo A."/>
            <person name="Riley R."/>
            <person name="Clum A."/>
            <person name="Nolan M."/>
            <person name="Lipzen A."/>
            <person name="Salamov A."/>
            <person name="Henrissat B."/>
            <person name="Wiebenga A."/>
            <person name="De vries R.P."/>
            <person name="Grigoriev I.V."/>
            <person name="Mortensen U.H."/>
            <person name="Andersen M.R."/>
            <person name="Baker S.E."/>
        </authorList>
    </citation>
    <scope>NUCLEOTIDE SEQUENCE</scope>
    <source>
        <strain evidence="1">CBS 621.78</strain>
    </source>
</reference>
<sequence>MAHFLLLLMYGMGVFLSEKLGDWMMEWGLGARIPDSSAQTTTSEQQLFSRQTWDSGRGDHEHDLLDDDDLDDIDLTASTNSTTTTTRQRDGHHDIDTDDDYNDDDYDHLDNDDNNKATISKASVGW</sequence>
<keyword evidence="2" id="KW-1185">Reference proteome</keyword>
<evidence type="ECO:0000313" key="2">
    <source>
        <dbReference type="Proteomes" id="UP000249057"/>
    </source>
</evidence>